<dbReference type="AlphaFoldDB" id="A0AAV4LSI0"/>
<dbReference type="RefSeq" id="XP_067715301.1">
    <property type="nucleotide sequence ID" value="XM_067859200.1"/>
</dbReference>
<sequence length="151" mass="16790">MTGNISIELIVLRRELKRGQEVQHLSNSLRTPRGLLCTLNLLALEVARAENVEPGKVIGVGDLWRPLPSLLTLRPKALEEVRVRFMLCSAGGSLELREPRIHNIFHDDCTGHILVHVTVSEPIHLHEWAERATGEILILPLAAITALPVEV</sequence>
<name>A0AAV4LSI0_BABCB</name>
<reference evidence="1 2" key="1">
    <citation type="submission" date="2021-06" db="EMBL/GenBank/DDBJ databases">
        <title>Genome sequence of Babesia caballi.</title>
        <authorList>
            <person name="Yamagishi J."/>
            <person name="Kidaka T."/>
            <person name="Ochi A."/>
        </authorList>
    </citation>
    <scope>NUCLEOTIDE SEQUENCE [LARGE SCALE GENOMIC DNA]</scope>
    <source>
        <strain evidence="1">USDA-D6B2</strain>
    </source>
</reference>
<evidence type="ECO:0000313" key="1">
    <source>
        <dbReference type="EMBL" id="GIX63232.1"/>
    </source>
</evidence>
<dbReference type="EMBL" id="BPLF01000002">
    <property type="protein sequence ID" value="GIX63232.1"/>
    <property type="molecule type" value="Genomic_DNA"/>
</dbReference>
<dbReference type="Proteomes" id="UP001497744">
    <property type="component" value="Unassembled WGS sequence"/>
</dbReference>
<protein>
    <submittedName>
        <fullName evidence="1">Biotin transporter BioY</fullName>
    </submittedName>
</protein>
<organism evidence="1 2">
    <name type="scientific">Babesia caballi</name>
    <dbReference type="NCBI Taxonomy" id="5871"/>
    <lineage>
        <taxon>Eukaryota</taxon>
        <taxon>Sar</taxon>
        <taxon>Alveolata</taxon>
        <taxon>Apicomplexa</taxon>
        <taxon>Aconoidasida</taxon>
        <taxon>Piroplasmida</taxon>
        <taxon>Babesiidae</taxon>
        <taxon>Babesia</taxon>
    </lineage>
</organism>
<comment type="caution">
    <text evidence="1">The sequence shown here is derived from an EMBL/GenBank/DDBJ whole genome shotgun (WGS) entry which is preliminary data.</text>
</comment>
<dbReference type="GeneID" id="94194713"/>
<keyword evidence="2" id="KW-1185">Reference proteome</keyword>
<accession>A0AAV4LSI0</accession>
<evidence type="ECO:0000313" key="2">
    <source>
        <dbReference type="Proteomes" id="UP001497744"/>
    </source>
</evidence>
<gene>
    <name evidence="1" type="ORF">BcabD6B2_26670</name>
</gene>
<proteinExistence type="predicted"/>